<sequence>MDELNTSTELSNGEEEENSETKVLTNGKPNDVAVRSGSNAAQLQKKLERRIEKAWSSNKLIDQQPKKSFMIPIGRLPVPNKATSTLVTWDSDSETEFECSPISNENHEINQQLLANHKDDLSLEFDDLDLIPPKPLSQRCICCQASQLCSIQ</sequence>
<evidence type="ECO:0000256" key="2">
    <source>
        <dbReference type="SAM" id="MobiDB-lite"/>
    </source>
</evidence>
<dbReference type="Pfam" id="PF15260">
    <property type="entry name" value="FAM219A"/>
    <property type="match status" value="1"/>
</dbReference>
<dbReference type="OMA" id="SQRCICC"/>
<evidence type="ECO:0000256" key="1">
    <source>
        <dbReference type="ARBA" id="ARBA00010549"/>
    </source>
</evidence>
<dbReference type="PhylomeDB" id="T1JET9"/>
<dbReference type="InterPro" id="IPR029339">
    <property type="entry name" value="FAM219"/>
</dbReference>
<dbReference type="PANTHER" id="PTHR31281">
    <property type="entry name" value="PROTEIN FAM219A"/>
    <property type="match status" value="1"/>
</dbReference>
<keyword evidence="4" id="KW-1185">Reference proteome</keyword>
<dbReference type="EMBL" id="JH432130">
    <property type="status" value="NOT_ANNOTATED_CDS"/>
    <property type="molecule type" value="Genomic_DNA"/>
</dbReference>
<dbReference type="PANTHER" id="PTHR31281:SF3">
    <property type="entry name" value="PROTEIN FAM219A"/>
    <property type="match status" value="1"/>
</dbReference>
<feature type="compositionally biased region" description="Low complexity" evidence="2">
    <location>
        <begin position="1"/>
        <end position="11"/>
    </location>
</feature>
<reference evidence="4" key="1">
    <citation type="submission" date="2011-05" db="EMBL/GenBank/DDBJ databases">
        <authorList>
            <person name="Richards S.R."/>
            <person name="Qu J."/>
            <person name="Jiang H."/>
            <person name="Jhangiani S.N."/>
            <person name="Agravi P."/>
            <person name="Goodspeed R."/>
            <person name="Gross S."/>
            <person name="Mandapat C."/>
            <person name="Jackson L."/>
            <person name="Mathew T."/>
            <person name="Pu L."/>
            <person name="Thornton R."/>
            <person name="Saada N."/>
            <person name="Wilczek-Boney K.B."/>
            <person name="Lee S."/>
            <person name="Kovar C."/>
            <person name="Wu Y."/>
            <person name="Scherer S.E."/>
            <person name="Worley K.C."/>
            <person name="Muzny D.M."/>
            <person name="Gibbs R."/>
        </authorList>
    </citation>
    <scope>NUCLEOTIDE SEQUENCE</scope>
    <source>
        <strain evidence="4">Brora</strain>
    </source>
</reference>
<dbReference type="STRING" id="126957.T1JET9"/>
<protein>
    <submittedName>
        <fullName evidence="3">Uncharacterized protein</fullName>
    </submittedName>
</protein>
<accession>T1JET9</accession>
<reference evidence="3" key="2">
    <citation type="submission" date="2015-02" db="UniProtKB">
        <authorList>
            <consortium name="EnsemblMetazoa"/>
        </authorList>
    </citation>
    <scope>IDENTIFICATION</scope>
</reference>
<dbReference type="HOGENOM" id="CLU_1724614_0_0_1"/>
<evidence type="ECO:0000313" key="4">
    <source>
        <dbReference type="Proteomes" id="UP000014500"/>
    </source>
</evidence>
<organism evidence="3 4">
    <name type="scientific">Strigamia maritima</name>
    <name type="common">European centipede</name>
    <name type="synonym">Geophilus maritimus</name>
    <dbReference type="NCBI Taxonomy" id="126957"/>
    <lineage>
        <taxon>Eukaryota</taxon>
        <taxon>Metazoa</taxon>
        <taxon>Ecdysozoa</taxon>
        <taxon>Arthropoda</taxon>
        <taxon>Myriapoda</taxon>
        <taxon>Chilopoda</taxon>
        <taxon>Pleurostigmophora</taxon>
        <taxon>Geophilomorpha</taxon>
        <taxon>Linotaeniidae</taxon>
        <taxon>Strigamia</taxon>
    </lineage>
</organism>
<comment type="similarity">
    <text evidence="1">Belongs to the FAM219 family.</text>
</comment>
<proteinExistence type="inferred from homology"/>
<name>T1JET9_STRMM</name>
<evidence type="ECO:0000313" key="3">
    <source>
        <dbReference type="EnsemblMetazoa" id="SMAR012342-PA"/>
    </source>
</evidence>
<dbReference type="EnsemblMetazoa" id="SMAR012342-RA">
    <property type="protein sequence ID" value="SMAR012342-PA"/>
    <property type="gene ID" value="SMAR012342"/>
</dbReference>
<dbReference type="AlphaFoldDB" id="T1JET9"/>
<dbReference type="Proteomes" id="UP000014500">
    <property type="component" value="Unassembled WGS sequence"/>
</dbReference>
<feature type="region of interest" description="Disordered" evidence="2">
    <location>
        <begin position="1"/>
        <end position="42"/>
    </location>
</feature>